<comment type="similarity">
    <text evidence="4">Belongs to the class-II DAHP synthase family.</text>
</comment>
<sequence>MNQDKEWSQDSWKNYSALQLPIYQDAQLYQDTLQKIKNLPEILNFEDINVFKSQMIKVSKGEKFVLQLGDCAEVFDECTDEHWKEKFSFYDRMGQILDAIVIGRTCGQFAKPRSQLLEKDGTLNYRGDLINSLSRDERDPDPSRLLLGAHYTKKGIDSLKQYEGSQIWVSHECLHLGYESAFVKQNQDKQYYLTNTHFPWIGDRTRLHDHAHSNFIKGIYNPVGIKIGQTINKTEFINVFKLINPKNEDGRAFAIIRLGKNKLDKLKDIIHWKQEEKLNISFFLDPMHGNNIDKSGHKIRKIEDIMYEIQQFFTILEQQNEIPAGLHLECTPYDVTECIENDEDINPKKYTTACDPRLNFRQTRKIIIFVNTLLKKLRNKQ</sequence>
<name>A0A8S1JQC4_PARPR</name>
<reference evidence="5" key="1">
    <citation type="submission" date="2021-01" db="EMBL/GenBank/DDBJ databases">
        <authorList>
            <consortium name="Genoscope - CEA"/>
            <person name="William W."/>
        </authorList>
    </citation>
    <scope>NUCLEOTIDE SEQUENCE</scope>
</reference>
<evidence type="ECO:0000313" key="6">
    <source>
        <dbReference type="Proteomes" id="UP000688137"/>
    </source>
</evidence>
<dbReference type="GO" id="GO:0003849">
    <property type="term" value="F:3-deoxy-7-phosphoheptulonate synthase activity"/>
    <property type="evidence" value="ECO:0007669"/>
    <property type="project" value="UniProtKB-EC"/>
</dbReference>
<dbReference type="GO" id="GO:0008652">
    <property type="term" value="P:amino acid biosynthetic process"/>
    <property type="evidence" value="ECO:0007669"/>
    <property type="project" value="UniProtKB-KW"/>
</dbReference>
<keyword evidence="3" id="KW-0170">Cobalt</keyword>
<evidence type="ECO:0000256" key="3">
    <source>
        <dbReference type="PIRSR" id="PIRSR602480-1"/>
    </source>
</evidence>
<comment type="caution">
    <text evidence="5">The sequence shown here is derived from an EMBL/GenBank/DDBJ whole genome shotgun (WGS) entry which is preliminary data.</text>
</comment>
<accession>A0A8S1JQC4</accession>
<dbReference type="GO" id="GO:0009073">
    <property type="term" value="P:aromatic amino acid family biosynthetic process"/>
    <property type="evidence" value="ECO:0007669"/>
    <property type="project" value="UniProtKB-KW"/>
</dbReference>
<dbReference type="PANTHER" id="PTHR21337">
    <property type="entry name" value="PHOSPHO-2-DEHYDRO-3-DEOXYHEPTONATE ALDOLASE 1, 2"/>
    <property type="match status" value="1"/>
</dbReference>
<keyword evidence="4" id="KW-0057">Aromatic amino acid biosynthesis</keyword>
<comment type="cofactor">
    <cofactor evidence="3">
        <name>Mn(2+)</name>
        <dbReference type="ChEBI" id="CHEBI:29035"/>
    </cofactor>
    <cofactor evidence="3">
        <name>Co(2+)</name>
        <dbReference type="ChEBI" id="CHEBI:48828"/>
    </cofactor>
    <cofactor evidence="3">
        <name>Cd(2+)</name>
        <dbReference type="ChEBI" id="CHEBI:48775"/>
    </cofactor>
    <text evidence="3">Binds 1 divalent cation per subunit. The enzyme is active with manganese, cobalt or cadmium ions.</text>
</comment>
<proteinExistence type="inferred from homology"/>
<keyword evidence="4" id="KW-0028">Amino-acid biosynthesis</keyword>
<protein>
    <recommendedName>
        <fullName evidence="4">Phospho-2-dehydro-3-deoxyheptonate aldolase</fullName>
        <ecNumber evidence="4">2.5.1.54</ecNumber>
    </recommendedName>
</protein>
<evidence type="ECO:0000313" key="5">
    <source>
        <dbReference type="EMBL" id="CAD8044361.1"/>
    </source>
</evidence>
<evidence type="ECO:0000256" key="2">
    <source>
        <dbReference type="ARBA" id="ARBA00047508"/>
    </source>
</evidence>
<dbReference type="Pfam" id="PF01474">
    <property type="entry name" value="DAHP_synth_2"/>
    <property type="match status" value="2"/>
</dbReference>
<keyword evidence="1 4" id="KW-0808">Transferase</keyword>
<evidence type="ECO:0000256" key="1">
    <source>
        <dbReference type="ARBA" id="ARBA00022679"/>
    </source>
</evidence>
<dbReference type="PANTHER" id="PTHR21337:SF0">
    <property type="entry name" value="PHOSPHO-2-DEHYDRO-3-DEOXYHEPTONATE ALDOLASE"/>
    <property type="match status" value="1"/>
</dbReference>
<dbReference type="EC" id="2.5.1.54" evidence="4"/>
<dbReference type="Proteomes" id="UP000688137">
    <property type="component" value="Unassembled WGS sequence"/>
</dbReference>
<keyword evidence="3" id="KW-0104">Cadmium</keyword>
<dbReference type="InterPro" id="IPR002480">
    <property type="entry name" value="DAHP_synth_2"/>
</dbReference>
<organism evidence="5 6">
    <name type="scientific">Paramecium primaurelia</name>
    <dbReference type="NCBI Taxonomy" id="5886"/>
    <lineage>
        <taxon>Eukaryota</taxon>
        <taxon>Sar</taxon>
        <taxon>Alveolata</taxon>
        <taxon>Ciliophora</taxon>
        <taxon>Intramacronucleata</taxon>
        <taxon>Oligohymenophorea</taxon>
        <taxon>Peniculida</taxon>
        <taxon>Parameciidae</taxon>
        <taxon>Paramecium</taxon>
    </lineage>
</organism>
<feature type="binding site" evidence="3">
    <location>
        <position position="329"/>
    </location>
    <ligand>
        <name>Mn(2+)</name>
        <dbReference type="ChEBI" id="CHEBI:29035"/>
    </ligand>
</feature>
<comment type="pathway">
    <text evidence="4">Metabolic intermediate biosynthesis; chorismate biosynthesis; chorismate from D-erythrose 4-phosphate and phosphoenolpyruvate: step 1/7.</text>
</comment>
<feature type="binding site" evidence="3">
    <location>
        <position position="355"/>
    </location>
    <ligand>
        <name>Mn(2+)</name>
        <dbReference type="ChEBI" id="CHEBI:29035"/>
    </ligand>
</feature>
<feature type="binding site" evidence="3">
    <location>
        <position position="104"/>
    </location>
    <ligand>
        <name>phosphoenolpyruvate</name>
        <dbReference type="ChEBI" id="CHEBI:58702"/>
    </ligand>
</feature>
<comment type="catalytic activity">
    <reaction evidence="2 4">
        <text>D-erythrose 4-phosphate + phosphoenolpyruvate + H2O = 7-phospho-2-dehydro-3-deoxy-D-arabino-heptonate + phosphate</text>
        <dbReference type="Rhea" id="RHEA:14717"/>
        <dbReference type="ChEBI" id="CHEBI:15377"/>
        <dbReference type="ChEBI" id="CHEBI:16897"/>
        <dbReference type="ChEBI" id="CHEBI:43474"/>
        <dbReference type="ChEBI" id="CHEBI:58394"/>
        <dbReference type="ChEBI" id="CHEBI:58702"/>
        <dbReference type="EC" id="2.5.1.54"/>
    </reaction>
</comment>
<keyword evidence="6" id="KW-1185">Reference proteome</keyword>
<feature type="binding site" evidence="3">
    <location>
        <position position="257"/>
    </location>
    <ligand>
        <name>phosphoenolpyruvate</name>
        <dbReference type="ChEBI" id="CHEBI:58702"/>
    </ligand>
</feature>
<feature type="binding site" evidence="3">
    <location>
        <position position="288"/>
    </location>
    <ligand>
        <name>Mn(2+)</name>
        <dbReference type="ChEBI" id="CHEBI:29035"/>
    </ligand>
</feature>
<dbReference type="AlphaFoldDB" id="A0A8S1JQC4"/>
<feature type="binding site" evidence="3">
    <location>
        <position position="71"/>
    </location>
    <ligand>
        <name>Mn(2+)</name>
        <dbReference type="ChEBI" id="CHEBI:29035"/>
    </ligand>
</feature>
<dbReference type="EMBL" id="CAJJDM010000003">
    <property type="protein sequence ID" value="CAD8044361.1"/>
    <property type="molecule type" value="Genomic_DNA"/>
</dbReference>
<feature type="binding site" evidence="3">
    <location>
        <position position="226"/>
    </location>
    <ligand>
        <name>phosphoenolpyruvate</name>
        <dbReference type="ChEBI" id="CHEBI:58702"/>
    </ligand>
</feature>
<gene>
    <name evidence="5" type="ORF">PPRIM_AZ9-3.1.T0060445</name>
</gene>
<evidence type="ECO:0000256" key="4">
    <source>
        <dbReference type="RuleBase" id="RU363071"/>
    </source>
</evidence>
<keyword evidence="3" id="KW-0464">Manganese</keyword>
<dbReference type="OMA" id="FKVMMQM"/>